<feature type="coiled-coil region" evidence="1">
    <location>
        <begin position="431"/>
        <end position="458"/>
    </location>
</feature>
<dbReference type="OrthoDB" id="1814213at2"/>
<reference evidence="4 5" key="1">
    <citation type="journal article" date="2014" name="Genome Announc.">
        <title>Draft genome sequences of eight enterohepatic helicobacter species isolated from both laboratory and wild rodents.</title>
        <authorList>
            <person name="Sheh A."/>
            <person name="Shen Z."/>
            <person name="Fox J.G."/>
        </authorList>
    </citation>
    <scope>NUCLEOTIDE SEQUENCE [LARGE SCALE GENOMIC DNA]</scope>
    <source>
        <strain evidence="4 5">MIT 97-6194</strain>
    </source>
</reference>
<comment type="caution">
    <text evidence="4">The sequence shown here is derived from an EMBL/GenBank/DDBJ whole genome shotgun (WGS) entry which is preliminary data.</text>
</comment>
<dbReference type="Proteomes" id="UP000029714">
    <property type="component" value="Unassembled WGS sequence"/>
</dbReference>
<dbReference type="SMART" id="SM00382">
    <property type="entry name" value="AAA"/>
    <property type="match status" value="1"/>
</dbReference>
<dbReference type="CDD" id="cd00009">
    <property type="entry name" value="AAA"/>
    <property type="match status" value="1"/>
</dbReference>
<protein>
    <submittedName>
        <fullName evidence="3">AAA domain-containing protein</fullName>
    </submittedName>
</protein>
<dbReference type="Gene3D" id="3.40.50.300">
    <property type="entry name" value="P-loop containing nucleotide triphosphate hydrolases"/>
    <property type="match status" value="1"/>
</dbReference>
<organism evidence="4 5">
    <name type="scientific">Helicobacter saguini</name>
    <dbReference type="NCBI Taxonomy" id="1548018"/>
    <lineage>
        <taxon>Bacteria</taxon>
        <taxon>Pseudomonadati</taxon>
        <taxon>Campylobacterota</taxon>
        <taxon>Epsilonproteobacteria</taxon>
        <taxon>Campylobacterales</taxon>
        <taxon>Helicobacteraceae</taxon>
        <taxon>Helicobacter</taxon>
    </lineage>
</organism>
<evidence type="ECO:0000256" key="1">
    <source>
        <dbReference type="SAM" id="Coils"/>
    </source>
</evidence>
<dbReference type="PANTHER" id="PTHR32204:SF0">
    <property type="entry name" value="ATPASE RAVA"/>
    <property type="match status" value="1"/>
</dbReference>
<evidence type="ECO:0000313" key="4">
    <source>
        <dbReference type="EMBL" id="TLD92547.1"/>
    </source>
</evidence>
<dbReference type="InterPro" id="IPR003593">
    <property type="entry name" value="AAA+_ATPase"/>
</dbReference>
<reference evidence="4" key="3">
    <citation type="submission" date="2018-04" db="EMBL/GenBank/DDBJ databases">
        <authorList>
            <person name="Sheh A."/>
            <person name="Shen Z."/>
            <person name="Mannion A.J."/>
            <person name="Fox J.G."/>
        </authorList>
    </citation>
    <scope>NUCLEOTIDE SEQUENCE</scope>
    <source>
        <strain evidence="4">MIT 97-6194</strain>
    </source>
</reference>
<dbReference type="Pfam" id="PF20030">
    <property type="entry name" value="bpMoxR"/>
    <property type="match status" value="1"/>
</dbReference>
<accession>A0A347VH42</accession>
<dbReference type="InterPro" id="IPR041538">
    <property type="entry name" value="RavA-like_AAA_lid"/>
</dbReference>
<keyword evidence="1" id="KW-0175">Coiled coil</keyword>
<feature type="domain" description="AAA+ ATPase" evidence="2">
    <location>
        <begin position="34"/>
        <end position="190"/>
    </location>
</feature>
<evidence type="ECO:0000313" key="6">
    <source>
        <dbReference type="Proteomes" id="UP000477070"/>
    </source>
</evidence>
<dbReference type="Pfam" id="PF17868">
    <property type="entry name" value="AAA_lid_8"/>
    <property type="match status" value="1"/>
</dbReference>
<dbReference type="PANTHER" id="PTHR32204">
    <property type="entry name" value="ATPASE RAVA"/>
    <property type="match status" value="1"/>
</dbReference>
<reference evidence="3 6" key="4">
    <citation type="submission" date="2019-12" db="EMBL/GenBank/DDBJ databases">
        <title>Multi-Generational Helicobacter saguini Isolates.</title>
        <authorList>
            <person name="Mannion A."/>
            <person name="Shen Z."/>
            <person name="Fox J.G."/>
        </authorList>
    </citation>
    <scope>NUCLEOTIDE SEQUENCE [LARGE SCALE GENOMIC DNA]</scope>
    <source>
        <strain evidence="3">16-048</strain>
        <strain evidence="6">16-048 (F4)</strain>
    </source>
</reference>
<evidence type="ECO:0000259" key="2">
    <source>
        <dbReference type="SMART" id="SM00382"/>
    </source>
</evidence>
<dbReference type="EMBL" id="JRMP02000019">
    <property type="protein sequence ID" value="TLD92547.1"/>
    <property type="molecule type" value="Genomic_DNA"/>
</dbReference>
<name>A0A347VH42_9HELI</name>
<dbReference type="InterPro" id="IPR027417">
    <property type="entry name" value="P-loop_NTPase"/>
</dbReference>
<dbReference type="EMBL" id="QBIU01000001">
    <property type="protein sequence ID" value="MWV69539.1"/>
    <property type="molecule type" value="Genomic_DNA"/>
</dbReference>
<dbReference type="InterPro" id="IPR045427">
    <property type="entry name" value="MoxR"/>
</dbReference>
<keyword evidence="5" id="KW-1185">Reference proteome</keyword>
<dbReference type="RefSeq" id="WP_052062478.1">
    <property type="nucleotide sequence ID" value="NZ_JRMP02000019.1"/>
</dbReference>
<evidence type="ECO:0000313" key="3">
    <source>
        <dbReference type="EMBL" id="MWV69539.1"/>
    </source>
</evidence>
<proteinExistence type="predicted"/>
<dbReference type="AlphaFoldDB" id="A0A347VH42"/>
<reference evidence="4 5" key="2">
    <citation type="journal article" date="2016" name="Infect. Immun.">
        <title>Helicobacter saguini, a Novel Helicobacter Isolated from Cotton-Top Tamarins with Ulcerative Colitis, Has Proinflammatory Properties and Induces Typhlocolitis and Dysplasia in Gnotobiotic IL-10-/- Mice.</title>
        <authorList>
            <person name="Shen Z."/>
            <person name="Mannion A."/>
            <person name="Whary M.T."/>
            <person name="Muthupalani S."/>
            <person name="Sheh A."/>
            <person name="Feng Y."/>
            <person name="Gong G."/>
            <person name="Vandamme P."/>
            <person name="Holcombe H.R."/>
            <person name="Paster B.J."/>
            <person name="Fox J.G."/>
        </authorList>
    </citation>
    <scope>NUCLEOTIDE SEQUENCE [LARGE SCALE GENOMIC DNA]</scope>
    <source>
        <strain evidence="4 5">MIT 97-6194</strain>
    </source>
</reference>
<sequence length="477" mass="54457">MSYKSKINALKKILNEGLLEKEEAISLSLLCLIAGKSIFLYGSPGSAKSLVARRVSSAFKNHKFFDYLMNRFSTPEEIFGPLSLENLRKDKLVRKTCGFLPSADFAFLDEIWKSSPAILNSLLTIINEKKFRNILASDSELNSQNLSQEQLDKVPLKGLIAASNELPAKGQSLEALFDRFIIRLVVPRIESKANFRKLLQMRPARDFISIESNLCFSDSDLDSITLATKSCEISNVALDALVNVKDNIESYNRNILKNESSDIESENAEPIDISERRWINIMELLRFSAILSDRECVELVDLALLRHCLWSNLEQIPIIDSILSQSFEPFCPSVEFDSNACKRLEREIIDSVTFGKMQDIPSDDAWIMHNWGDKKPINKHLQKILLDECENLKAYFDDTLEKCKAKRRTFKEENSNIFISSKDYNLFFQNLVNIESNIAQTQTRLQKLKQNLKKAQIVGQDKQGVYYNDGIHSSWGE</sequence>
<gene>
    <name evidence="3" type="ORF">DCO61_05825</name>
    <name evidence="4" type="ORF">LS64_010190</name>
</gene>
<dbReference type="SUPFAM" id="SSF52540">
    <property type="entry name" value="P-loop containing nucleoside triphosphate hydrolases"/>
    <property type="match status" value="1"/>
</dbReference>
<evidence type="ECO:0000313" key="5">
    <source>
        <dbReference type="Proteomes" id="UP000029714"/>
    </source>
</evidence>
<dbReference type="Proteomes" id="UP000477070">
    <property type="component" value="Unassembled WGS sequence"/>
</dbReference>
<dbReference type="InterPro" id="IPR050513">
    <property type="entry name" value="RavA_ATPases"/>
</dbReference>